<keyword evidence="5" id="KW-1185">Reference proteome</keyword>
<dbReference type="InterPro" id="IPR000182">
    <property type="entry name" value="GNAT_dom"/>
</dbReference>
<dbReference type="PROSITE" id="PS51186">
    <property type="entry name" value="GNAT"/>
    <property type="match status" value="1"/>
</dbReference>
<dbReference type="PANTHER" id="PTHR43420">
    <property type="entry name" value="ACETYLTRANSFERASE"/>
    <property type="match status" value="1"/>
</dbReference>
<dbReference type="EMBL" id="WBZC01000005">
    <property type="protein sequence ID" value="KAB3538547.1"/>
    <property type="molecule type" value="Genomic_DNA"/>
</dbReference>
<evidence type="ECO:0000256" key="2">
    <source>
        <dbReference type="ARBA" id="ARBA00023315"/>
    </source>
</evidence>
<evidence type="ECO:0000313" key="4">
    <source>
        <dbReference type="EMBL" id="KAB3538547.1"/>
    </source>
</evidence>
<evidence type="ECO:0000256" key="1">
    <source>
        <dbReference type="ARBA" id="ARBA00022679"/>
    </source>
</evidence>
<keyword evidence="2" id="KW-0012">Acyltransferase</keyword>
<dbReference type="OrthoDB" id="9790865at2"/>
<keyword evidence="1 4" id="KW-0808">Transferase</keyword>
<proteinExistence type="predicted"/>
<dbReference type="GO" id="GO:0016747">
    <property type="term" value="F:acyltransferase activity, transferring groups other than amino-acyl groups"/>
    <property type="evidence" value="ECO:0007669"/>
    <property type="project" value="InterPro"/>
</dbReference>
<reference evidence="4 5" key="1">
    <citation type="submission" date="2019-10" db="EMBL/GenBank/DDBJ databases">
        <title>Alkaliphilus serpentinus sp. nov. and Alkaliphilus pronyensis sp. nov., two novel anaerobic alkaliphilic species isolated from the serpentinized-hosted hydrothermal field of the Prony Bay (New Caledonia).</title>
        <authorList>
            <person name="Postec A."/>
        </authorList>
    </citation>
    <scope>NUCLEOTIDE SEQUENCE [LARGE SCALE GENOMIC DNA]</scope>
    <source>
        <strain evidence="4 5">LacV</strain>
    </source>
</reference>
<dbReference type="AlphaFoldDB" id="A0A6I0FHC4"/>
<dbReference type="CDD" id="cd04301">
    <property type="entry name" value="NAT_SF"/>
    <property type="match status" value="1"/>
</dbReference>
<dbReference type="PANTHER" id="PTHR43420:SF12">
    <property type="entry name" value="N-ACETYLTRANSFERASE DOMAIN-CONTAINING PROTEIN"/>
    <property type="match status" value="1"/>
</dbReference>
<protein>
    <submittedName>
        <fullName evidence="4">GNAT family N-acetyltransferase</fullName>
    </submittedName>
</protein>
<accession>A0A6I0FHC4</accession>
<organism evidence="4 5">
    <name type="scientific">Alkaliphilus pronyensis</name>
    <dbReference type="NCBI Taxonomy" id="1482732"/>
    <lineage>
        <taxon>Bacteria</taxon>
        <taxon>Bacillati</taxon>
        <taxon>Bacillota</taxon>
        <taxon>Clostridia</taxon>
        <taxon>Peptostreptococcales</taxon>
        <taxon>Natronincolaceae</taxon>
        <taxon>Alkaliphilus</taxon>
    </lineage>
</organism>
<dbReference type="Pfam" id="PF00583">
    <property type="entry name" value="Acetyltransf_1"/>
    <property type="match status" value="1"/>
</dbReference>
<dbReference type="InterPro" id="IPR050680">
    <property type="entry name" value="YpeA/RimI_acetyltransf"/>
</dbReference>
<sequence>MKRVSCRKYAPKDYHFLREMLFEAVFWSRAKNLPSLEEGLSYDYTKHILEGFGERKGDTAVIAEVDSVPAGAAFIRYWNKNTNMRGYISDDIPVLVIGVAKQFRRRGIGNYLLRYLKSVAKEKGINKISLCVTKSNIAYHLYTKHSFKIVKDIDSSYNMIWE</sequence>
<evidence type="ECO:0000313" key="5">
    <source>
        <dbReference type="Proteomes" id="UP000432715"/>
    </source>
</evidence>
<feature type="domain" description="N-acetyltransferase" evidence="3">
    <location>
        <begin position="20"/>
        <end position="162"/>
    </location>
</feature>
<dbReference type="Proteomes" id="UP000432715">
    <property type="component" value="Unassembled WGS sequence"/>
</dbReference>
<dbReference type="Gene3D" id="3.40.630.30">
    <property type="match status" value="1"/>
</dbReference>
<evidence type="ECO:0000259" key="3">
    <source>
        <dbReference type="PROSITE" id="PS51186"/>
    </source>
</evidence>
<dbReference type="InterPro" id="IPR016181">
    <property type="entry name" value="Acyl_CoA_acyltransferase"/>
</dbReference>
<dbReference type="RefSeq" id="WP_151859888.1">
    <property type="nucleotide sequence ID" value="NZ_WBZC01000005.1"/>
</dbReference>
<comment type="caution">
    <text evidence="4">The sequence shown here is derived from an EMBL/GenBank/DDBJ whole genome shotgun (WGS) entry which is preliminary data.</text>
</comment>
<name>A0A6I0FHC4_9FIRM</name>
<gene>
    <name evidence="4" type="ORF">F8154_01845</name>
</gene>
<dbReference type="SUPFAM" id="SSF55729">
    <property type="entry name" value="Acyl-CoA N-acyltransferases (Nat)"/>
    <property type="match status" value="1"/>
</dbReference>